<evidence type="ECO:0000256" key="1">
    <source>
        <dbReference type="ARBA" id="ARBA00010116"/>
    </source>
</evidence>
<dbReference type="InterPro" id="IPR003344">
    <property type="entry name" value="Big_1_dom"/>
</dbReference>
<sequence length="646" mass="64914">MTLRWIDCLPRYLLALMYTLLLAACGGGGGSNGGCSVIDPNRDPKLPGCGTSNPTTPAGKPTLTMTALDASGATLTTLAPGGSATLTAVLQDANAAAVPNTTVTFTSTDKNAVFSSAGGATVTDGSGKATIKLSPGAASAAGGYVVTASASVASTPLTVSANYSISAAPAASASQLVFVSALPQNIALKGTGGAGRQETATVTFKVMDTSSNVVGGQQVNFALNTTVGGLTLTPASAVSSPAGLVTTSIASGTINTPVRVTATLSGSTISTVSDQLVVSTGVAEQNSFSLSAAILNVEGGQFNGCTAPTGTNITARLADHFHNPVPDGTAVSFTAEGGSIDASCLTGLTQTTLTDGTVITQKGTPGECTVRFCAGNPRPADGRVTVLAYALGEESFVDANGNNRYDAGEAYTDLGEPFRNDRAVTDANANGIDDAFVTGNTTRASGEQYIDTNGNGSWDLSGDGRYNGVLQTAPASGAANSVHVRQSLVMVLSNSTPAITLLNGGGSGSNTLALDHCTDGTAFTNNTHSFYFAIRDNNPTVFATNRRAQHAGDALWQADRPGNPLPAGTRIAFTASNGLLQSPSNVVVANGNGADSSNWVYTVAMISDASQTTALTCGNINTSGVLNITITTPNGTVTQASFPVTD</sequence>
<feature type="domain" description="Big-1" evidence="2">
    <location>
        <begin position="67"/>
        <end position="164"/>
    </location>
</feature>
<evidence type="ECO:0000313" key="4">
    <source>
        <dbReference type="Proteomes" id="UP000184339"/>
    </source>
</evidence>
<gene>
    <name evidence="3" type="ORF">SAMN05192549_114147</name>
</gene>
<protein>
    <submittedName>
        <fullName evidence="3">Ig-like domain (Group 1)</fullName>
    </submittedName>
</protein>
<dbReference type="InterPro" id="IPR013783">
    <property type="entry name" value="Ig-like_fold"/>
</dbReference>
<dbReference type="AlphaFoldDB" id="A0A1M7R8K8"/>
<reference evidence="4" key="1">
    <citation type="submission" date="2016-11" db="EMBL/GenBank/DDBJ databases">
        <authorList>
            <person name="Varghese N."/>
            <person name="Submissions S."/>
        </authorList>
    </citation>
    <scope>NUCLEOTIDE SEQUENCE [LARGE SCALE GENOMIC DNA]</scope>
    <source>
        <strain evidence="4">Sac-22</strain>
    </source>
</reference>
<dbReference type="EMBL" id="FRCX01000014">
    <property type="protein sequence ID" value="SHN42667.1"/>
    <property type="molecule type" value="Genomic_DNA"/>
</dbReference>
<dbReference type="PROSITE" id="PS51127">
    <property type="entry name" value="BIG1"/>
    <property type="match status" value="1"/>
</dbReference>
<name>A0A1M7R8K8_9BURK</name>
<dbReference type="SUPFAM" id="SSF49373">
    <property type="entry name" value="Invasin/intimin cell-adhesion fragments"/>
    <property type="match status" value="2"/>
</dbReference>
<dbReference type="Proteomes" id="UP000184339">
    <property type="component" value="Unassembled WGS sequence"/>
</dbReference>
<evidence type="ECO:0000259" key="2">
    <source>
        <dbReference type="PROSITE" id="PS51127"/>
    </source>
</evidence>
<keyword evidence="4" id="KW-1185">Reference proteome</keyword>
<comment type="similarity">
    <text evidence="1">Belongs to the intimin/invasin family.</text>
</comment>
<evidence type="ECO:0000313" key="3">
    <source>
        <dbReference type="EMBL" id="SHN42667.1"/>
    </source>
</evidence>
<accession>A0A1M7R8K8</accession>
<dbReference type="STRING" id="551987.SAMN05192549_114147"/>
<proteinExistence type="inferred from homology"/>
<dbReference type="RefSeq" id="WP_072788842.1">
    <property type="nucleotide sequence ID" value="NZ_FRCX01000014.1"/>
</dbReference>
<dbReference type="PROSITE" id="PS51257">
    <property type="entry name" value="PROKAR_LIPOPROTEIN"/>
    <property type="match status" value="1"/>
</dbReference>
<dbReference type="InterPro" id="IPR008964">
    <property type="entry name" value="Invasin/intimin_cell_adhesion"/>
</dbReference>
<dbReference type="OrthoDB" id="5522233at2"/>
<dbReference type="Gene3D" id="2.60.40.10">
    <property type="entry name" value="Immunoglobulins"/>
    <property type="match status" value="3"/>
</dbReference>
<organism evidence="3 4">
    <name type="scientific">Duganella sacchari</name>
    <dbReference type="NCBI Taxonomy" id="551987"/>
    <lineage>
        <taxon>Bacteria</taxon>
        <taxon>Pseudomonadati</taxon>
        <taxon>Pseudomonadota</taxon>
        <taxon>Betaproteobacteria</taxon>
        <taxon>Burkholderiales</taxon>
        <taxon>Oxalobacteraceae</taxon>
        <taxon>Telluria group</taxon>
        <taxon>Duganella</taxon>
    </lineage>
</organism>